<evidence type="ECO:0000313" key="2">
    <source>
        <dbReference type="EMBL" id="SUF54944.1"/>
    </source>
</evidence>
<dbReference type="RefSeq" id="WP_015062265.1">
    <property type="nucleotide sequence ID" value="NZ_JBPRHS010000018.1"/>
</dbReference>
<evidence type="ECO:0000256" key="1">
    <source>
        <dbReference type="SAM" id="Phobius"/>
    </source>
</evidence>
<dbReference type="InterPro" id="IPR009663">
    <property type="entry name" value="PAP_PilO"/>
</dbReference>
<keyword evidence="1" id="KW-0812">Transmembrane</keyword>
<evidence type="ECO:0000313" key="3">
    <source>
        <dbReference type="Proteomes" id="UP000254597"/>
    </source>
</evidence>
<dbReference type="Proteomes" id="UP000254597">
    <property type="component" value="Unassembled WGS sequence"/>
</dbReference>
<keyword evidence="1" id="KW-0472">Membrane</keyword>
<gene>
    <name evidence="2" type="primary">pilO_1</name>
    <name evidence="2" type="ORF">NCTC10252_00111</name>
</gene>
<accession>A0A379QHF4</accession>
<name>A0A379QHF4_SALER</name>
<proteinExistence type="predicted"/>
<feature type="transmembrane region" description="Helical" evidence="1">
    <location>
        <begin position="205"/>
        <end position="224"/>
    </location>
</feature>
<dbReference type="EMBL" id="UGWP01000002">
    <property type="protein sequence ID" value="SUF54944.1"/>
    <property type="molecule type" value="Genomic_DNA"/>
</dbReference>
<sequence>MFVKSETKKNKQKSVVNESAIRVLTINNKRFVVGLQWETIKVHRKVMQEVRKIGKAKNLDVVAIRKAEAIQAGFAPKSRQKLRGAYSLIVSLASLLEGSCIAVIPVGTNESGENEYTIVGRTEKGAIHPISDVIYPEKEIKQVVLDLKQDLRGNQQNTEIPVYGDLDKFTWVTESLDLENILKPGNIRKDFRLKPLHWGMTKNQLFGFTAALLMSGVAVFFILNHLDEQERIKRAAVQAMMKQQEDINKKARYQAALDKLKHPWITTSSIPVFLQGCNEGLKKLNLSIKGWQLATIKCSQEGMTANYNRPDNSSATADSFVAAVREVYGTDPAFNITQTSMAVFFIEHNLPPNGDDPFQNMGDQRLKIISLFQGVNIPASLTEVAIKDVKKNDEGEDLPLQDWEENTFDVQTTVPPQLVFKNDEFIGMRINSVIYEFGQDEGSVTYKITGAVYGKRILKP</sequence>
<dbReference type="AlphaFoldDB" id="A0A379QHF4"/>
<feature type="transmembrane region" description="Helical" evidence="1">
    <location>
        <begin position="85"/>
        <end position="106"/>
    </location>
</feature>
<dbReference type="Pfam" id="PF06864">
    <property type="entry name" value="PAP_PilO"/>
    <property type="match status" value="1"/>
</dbReference>
<organism evidence="2 3">
    <name type="scientific">Salmonella enterica</name>
    <name type="common">Salmonella choleraesuis</name>
    <dbReference type="NCBI Taxonomy" id="28901"/>
    <lineage>
        <taxon>Bacteria</taxon>
        <taxon>Pseudomonadati</taxon>
        <taxon>Pseudomonadota</taxon>
        <taxon>Gammaproteobacteria</taxon>
        <taxon>Enterobacterales</taxon>
        <taxon>Enterobacteriaceae</taxon>
        <taxon>Salmonella</taxon>
    </lineage>
</organism>
<protein>
    <submittedName>
        <fullName evidence="2">Putative pilus assembly protein</fullName>
    </submittedName>
</protein>
<reference evidence="2 3" key="1">
    <citation type="submission" date="2018-06" db="EMBL/GenBank/DDBJ databases">
        <authorList>
            <consortium name="Pathogen Informatics"/>
            <person name="Doyle S."/>
        </authorList>
    </citation>
    <scope>NUCLEOTIDE SEQUENCE [LARGE SCALE GENOMIC DNA]</scope>
    <source>
        <strain evidence="2 3">NCTC10252</strain>
    </source>
</reference>
<keyword evidence="1" id="KW-1133">Transmembrane helix</keyword>